<protein>
    <submittedName>
        <fullName evidence="1">Uncharacterized protein</fullName>
    </submittedName>
</protein>
<dbReference type="OrthoDB" id="10020589at2"/>
<dbReference type="EMBL" id="FOQH01000003">
    <property type="protein sequence ID" value="SFH90567.1"/>
    <property type="molecule type" value="Genomic_DNA"/>
</dbReference>
<dbReference type="STRING" id="1114924.SAMN05216258_10330"/>
<dbReference type="RefSeq" id="WP_092858842.1">
    <property type="nucleotide sequence ID" value="NZ_FOQH01000003.1"/>
</dbReference>
<dbReference type="AlphaFoldDB" id="A0A1I3DUZ8"/>
<accession>A0A1I3DUZ8</accession>
<reference evidence="1 2" key="1">
    <citation type="submission" date="2016-10" db="EMBL/GenBank/DDBJ databases">
        <authorList>
            <person name="de Groot N.N."/>
        </authorList>
    </citation>
    <scope>NUCLEOTIDE SEQUENCE [LARGE SCALE GENOMIC DNA]</scope>
    <source>
        <strain evidence="1 2">CGMCC 1.11030</strain>
    </source>
</reference>
<evidence type="ECO:0000313" key="1">
    <source>
        <dbReference type="EMBL" id="SFH90567.1"/>
    </source>
</evidence>
<keyword evidence="2" id="KW-1185">Reference proteome</keyword>
<evidence type="ECO:0000313" key="2">
    <source>
        <dbReference type="Proteomes" id="UP000199377"/>
    </source>
</evidence>
<sequence length="365" mass="37601">MSKRAIVSPEPGPFLLLALGDGACGALAAAGRPGALAVRDELSCGPLPPLESPADDAAFAQARAGFWAATLAGPPVSAPGPRVPDPRRAIPADLAALRRALGEAEAAEFALAASLQEILALAFVARLAAQEGALERLCVRVHAGPEGDPLAAALAGGPGGLPGGGAAQGLAALPRRMLAEAPPARPVAPMAEALAEIWSAACAADPTDLARLAARPPGAWPLPGVAAALAARLARFPDAESGLAREDALLLGATGDDWTPARRILGEALRANAGPDRLGDLWLAKLLGELADPEVAPPAVEWKGAGRSLRGAQLRRTERGRRMLAGETFRLTEGRFRREIGGATLDLSEGRLWLREGRELRASRR</sequence>
<name>A0A1I3DUZ8_9RHOB</name>
<gene>
    <name evidence="1" type="ORF">SAMN05216258_10330</name>
</gene>
<dbReference type="Proteomes" id="UP000199377">
    <property type="component" value="Unassembled WGS sequence"/>
</dbReference>
<organism evidence="1 2">
    <name type="scientific">Albimonas pacifica</name>
    <dbReference type="NCBI Taxonomy" id="1114924"/>
    <lineage>
        <taxon>Bacteria</taxon>
        <taxon>Pseudomonadati</taxon>
        <taxon>Pseudomonadota</taxon>
        <taxon>Alphaproteobacteria</taxon>
        <taxon>Rhodobacterales</taxon>
        <taxon>Paracoccaceae</taxon>
        <taxon>Albimonas</taxon>
    </lineage>
</organism>
<proteinExistence type="predicted"/>